<feature type="transmembrane region" description="Helical" evidence="1">
    <location>
        <begin position="6"/>
        <end position="28"/>
    </location>
</feature>
<dbReference type="Proteomes" id="UP000321304">
    <property type="component" value="Unassembled WGS sequence"/>
</dbReference>
<evidence type="ECO:0000256" key="1">
    <source>
        <dbReference type="SAM" id="Phobius"/>
    </source>
</evidence>
<proteinExistence type="predicted"/>
<keyword evidence="1" id="KW-0812">Transmembrane</keyword>
<dbReference type="EMBL" id="VITY01000011">
    <property type="protein sequence ID" value="TWB93031.1"/>
    <property type="molecule type" value="Genomic_DNA"/>
</dbReference>
<protein>
    <submittedName>
        <fullName evidence="2">Uncharacterized protein</fullName>
    </submittedName>
</protein>
<evidence type="ECO:0000313" key="3">
    <source>
        <dbReference type="Proteomes" id="UP000321304"/>
    </source>
</evidence>
<accession>A0A560LBS4</accession>
<dbReference type="AlphaFoldDB" id="A0A560LBS4"/>
<gene>
    <name evidence="2" type="ORF">FBZ93_11170</name>
</gene>
<name>A0A560LBS4_9BRAD</name>
<keyword evidence="3" id="KW-1185">Reference proteome</keyword>
<keyword evidence="1" id="KW-1133">Transmembrane helix</keyword>
<sequence>MGSDILASVIIVLVGLSSLVMIGIAMCVE</sequence>
<comment type="caution">
    <text evidence="2">The sequence shown here is derived from an EMBL/GenBank/DDBJ whole genome shotgun (WGS) entry which is preliminary data.</text>
</comment>
<reference evidence="2 3" key="1">
    <citation type="submission" date="2019-06" db="EMBL/GenBank/DDBJ databases">
        <title>Genomic Encyclopedia of Type Strains, Phase IV (KMG-V): Genome sequencing to study the core and pangenomes of soil and plant-associated prokaryotes.</title>
        <authorList>
            <person name="Whitman W."/>
        </authorList>
    </citation>
    <scope>NUCLEOTIDE SEQUENCE [LARGE SCALE GENOMIC DNA]</scope>
    <source>
        <strain evidence="2 3">BR 10355</strain>
    </source>
</reference>
<organism evidence="2 3">
    <name type="scientific">Bradyrhizobium macuxiense</name>
    <dbReference type="NCBI Taxonomy" id="1755647"/>
    <lineage>
        <taxon>Bacteria</taxon>
        <taxon>Pseudomonadati</taxon>
        <taxon>Pseudomonadota</taxon>
        <taxon>Alphaproteobacteria</taxon>
        <taxon>Hyphomicrobiales</taxon>
        <taxon>Nitrobacteraceae</taxon>
        <taxon>Bradyrhizobium</taxon>
    </lineage>
</organism>
<keyword evidence="1" id="KW-0472">Membrane</keyword>
<evidence type="ECO:0000313" key="2">
    <source>
        <dbReference type="EMBL" id="TWB93031.1"/>
    </source>
</evidence>